<geneLocation type="plasmid" evidence="5">
    <name>psj05684b</name>
</geneLocation>
<proteinExistence type="predicted"/>
<dbReference type="NCBIfam" id="TIGR03859">
    <property type="entry name" value="PQQ_PqqD"/>
    <property type="match status" value="1"/>
</dbReference>
<dbReference type="EMBL" id="CP023068">
    <property type="protein sequence ID" value="ASY66857.1"/>
    <property type="molecule type" value="Genomic_DNA"/>
</dbReference>
<comment type="subunit">
    <text evidence="2">Monomer. Interacts with PqqE.</text>
</comment>
<gene>
    <name evidence="4" type="ORF">SJ05684_b58750</name>
</gene>
<comment type="pathway">
    <text evidence="1">Cofactor biosynthesis; pyrroloquinoline quinone biosynthesis.</text>
</comment>
<dbReference type="InterPro" id="IPR008792">
    <property type="entry name" value="PQQD"/>
</dbReference>
<dbReference type="GO" id="GO:0048038">
    <property type="term" value="F:quinone binding"/>
    <property type="evidence" value="ECO:0007669"/>
    <property type="project" value="InterPro"/>
</dbReference>
<dbReference type="eggNOG" id="COG0535">
    <property type="taxonomic scope" value="Bacteria"/>
</dbReference>
<organism evidence="4 5">
    <name type="scientific">Sinorhizobium sojae CCBAU 05684</name>
    <dbReference type="NCBI Taxonomy" id="716928"/>
    <lineage>
        <taxon>Bacteria</taxon>
        <taxon>Pseudomonadati</taxon>
        <taxon>Pseudomonadota</taxon>
        <taxon>Alphaproteobacteria</taxon>
        <taxon>Hyphomicrobiales</taxon>
        <taxon>Rhizobiaceae</taxon>
        <taxon>Sinorhizobium/Ensifer group</taxon>
        <taxon>Sinorhizobium</taxon>
    </lineage>
</organism>
<sequence>MNVQAPLISGSSVVKLARGVKLREDPVRGHMVLLAPERAMALDQIAVRIVQALDGERTLARIAADFAAEFEAPLAEIANDVEAFVRELSIRRMLEFVE</sequence>
<keyword evidence="4" id="KW-0614">Plasmid</keyword>
<evidence type="ECO:0000313" key="4">
    <source>
        <dbReference type="EMBL" id="ASY66857.1"/>
    </source>
</evidence>
<keyword evidence="5" id="KW-1185">Reference proteome</keyword>
<evidence type="ECO:0000256" key="3">
    <source>
        <dbReference type="ARBA" id="ARBA00022905"/>
    </source>
</evidence>
<dbReference type="UniPathway" id="UPA00539"/>
<keyword evidence="3" id="KW-0884">PQQ biosynthesis</keyword>
<dbReference type="GO" id="GO:0018189">
    <property type="term" value="P:pyrroloquinoline quinone biosynthetic process"/>
    <property type="evidence" value="ECO:0007669"/>
    <property type="project" value="UniProtKB-UniPathway"/>
</dbReference>
<evidence type="ECO:0000313" key="5">
    <source>
        <dbReference type="Proteomes" id="UP000217211"/>
    </source>
</evidence>
<protein>
    <submittedName>
        <fullName evidence="4">Coenzyme PQQ synthesis protein D</fullName>
    </submittedName>
</protein>
<name>A0A249PM80_9HYPH</name>
<dbReference type="InterPro" id="IPR022479">
    <property type="entry name" value="PqqD_bac"/>
</dbReference>
<reference evidence="4 5" key="1">
    <citation type="submission" date="2017-08" db="EMBL/GenBank/DDBJ databases">
        <title>Multipartite genome sequences of Sinorhizobium species nodulating soybeans.</title>
        <authorList>
            <person name="Tian C.F."/>
        </authorList>
    </citation>
    <scope>NUCLEOTIDE SEQUENCE [LARGE SCALE GENOMIC DNA]</scope>
    <source>
        <strain evidence="4 5">CCBAU 05684</strain>
        <plasmid evidence="5">psj05684b</plasmid>
    </source>
</reference>
<dbReference type="InterPro" id="IPR041881">
    <property type="entry name" value="PqqD_sf"/>
</dbReference>
<dbReference type="AlphaFoldDB" id="A0A249PM80"/>
<dbReference type="Pfam" id="PF05402">
    <property type="entry name" value="PqqD"/>
    <property type="match status" value="1"/>
</dbReference>
<accession>A0A249PM80</accession>
<dbReference type="KEGG" id="esj:SJ05684_b58750"/>
<evidence type="ECO:0000256" key="2">
    <source>
        <dbReference type="ARBA" id="ARBA00011741"/>
    </source>
</evidence>
<dbReference type="OrthoDB" id="7995890at2"/>
<dbReference type="STRING" id="716928.GCA_000261485_03548"/>
<dbReference type="RefSeq" id="WP_034856387.1">
    <property type="nucleotide sequence ID" value="NZ_AJQT01000071.1"/>
</dbReference>
<evidence type="ECO:0000256" key="1">
    <source>
        <dbReference type="ARBA" id="ARBA00004886"/>
    </source>
</evidence>
<dbReference type="Proteomes" id="UP000217211">
    <property type="component" value="Plasmid pSJ05684b"/>
</dbReference>
<dbReference type="Gene3D" id="1.10.10.1150">
    <property type="entry name" value="Coenzyme PQQ synthesis protein D (PqqD)"/>
    <property type="match status" value="1"/>
</dbReference>